<keyword evidence="4 8" id="KW-0863">Zinc-finger</keyword>
<dbReference type="PROSITE" id="PS50089">
    <property type="entry name" value="ZF_RING_2"/>
    <property type="match status" value="1"/>
</dbReference>
<accession>A0AAD8GYP3</accession>
<evidence type="ECO:0000256" key="6">
    <source>
        <dbReference type="ARBA" id="ARBA00022833"/>
    </source>
</evidence>
<keyword evidence="9" id="KW-1133">Transmembrane helix</keyword>
<evidence type="ECO:0000256" key="8">
    <source>
        <dbReference type="PROSITE-ProRule" id="PRU00175"/>
    </source>
</evidence>
<dbReference type="InterPro" id="IPR053238">
    <property type="entry name" value="RING-H2_zinc_finger"/>
</dbReference>
<dbReference type="InterPro" id="IPR013083">
    <property type="entry name" value="Znf_RING/FYVE/PHD"/>
</dbReference>
<feature type="domain" description="RING-type" evidence="10">
    <location>
        <begin position="104"/>
        <end position="146"/>
    </location>
</feature>
<evidence type="ECO:0000256" key="1">
    <source>
        <dbReference type="ARBA" id="ARBA00000900"/>
    </source>
</evidence>
<dbReference type="SUPFAM" id="SSF57850">
    <property type="entry name" value="RING/U-box"/>
    <property type="match status" value="1"/>
</dbReference>
<evidence type="ECO:0000256" key="5">
    <source>
        <dbReference type="ARBA" id="ARBA00022786"/>
    </source>
</evidence>
<keyword evidence="11" id="KW-0808">Transferase</keyword>
<name>A0AAD8GYP3_9APIA</name>
<dbReference type="CDD" id="cd16461">
    <property type="entry name" value="RING-H2_EL5-like"/>
    <property type="match status" value="1"/>
</dbReference>
<dbReference type="Gene3D" id="3.30.40.10">
    <property type="entry name" value="Zinc/RING finger domain, C3HC4 (zinc finger)"/>
    <property type="match status" value="1"/>
</dbReference>
<comment type="similarity">
    <text evidence="7">Belongs to the RING-type zinc finger family. ATL subfamily.</text>
</comment>
<dbReference type="InterPro" id="IPR001841">
    <property type="entry name" value="Znf_RING"/>
</dbReference>
<reference evidence="11" key="1">
    <citation type="submission" date="2023-02" db="EMBL/GenBank/DDBJ databases">
        <title>Genome of toxic invasive species Heracleum sosnowskyi carries increased number of genes despite the absence of recent whole-genome duplications.</title>
        <authorList>
            <person name="Schelkunov M."/>
            <person name="Shtratnikova V."/>
            <person name="Makarenko M."/>
            <person name="Klepikova A."/>
            <person name="Omelchenko D."/>
            <person name="Novikova G."/>
            <person name="Obukhova E."/>
            <person name="Bogdanov V."/>
            <person name="Penin A."/>
            <person name="Logacheva M."/>
        </authorList>
    </citation>
    <scope>NUCLEOTIDE SEQUENCE</scope>
    <source>
        <strain evidence="11">Hsosn_3</strain>
        <tissue evidence="11">Leaf</tissue>
    </source>
</reference>
<protein>
    <recommendedName>
        <fullName evidence="2">RING-type E3 ubiquitin transferase</fullName>
        <ecNumber evidence="2">2.3.2.27</ecNumber>
    </recommendedName>
</protein>
<dbReference type="GO" id="GO:0061630">
    <property type="term" value="F:ubiquitin protein ligase activity"/>
    <property type="evidence" value="ECO:0007669"/>
    <property type="project" value="UniProtKB-EC"/>
</dbReference>
<evidence type="ECO:0000256" key="9">
    <source>
        <dbReference type="SAM" id="Phobius"/>
    </source>
</evidence>
<dbReference type="PANTHER" id="PTHR14155:SF632">
    <property type="entry name" value="RING-H2 FINGER PROTEIN ATL17-RELATED"/>
    <property type="match status" value="1"/>
</dbReference>
<comment type="caution">
    <text evidence="11">The sequence shown here is derived from an EMBL/GenBank/DDBJ whole genome shotgun (WGS) entry which is preliminary data.</text>
</comment>
<keyword evidence="9" id="KW-0472">Membrane</keyword>
<evidence type="ECO:0000256" key="7">
    <source>
        <dbReference type="ARBA" id="ARBA00024209"/>
    </source>
</evidence>
<evidence type="ECO:0000256" key="3">
    <source>
        <dbReference type="ARBA" id="ARBA00022723"/>
    </source>
</evidence>
<dbReference type="PANTHER" id="PTHR14155">
    <property type="entry name" value="RING FINGER DOMAIN-CONTAINING"/>
    <property type="match status" value="1"/>
</dbReference>
<sequence>MATDNFTPSREYFSINIISFSSKSHGPGTLIVAVFFFSVILLAALLCLHFLCRGRNTITTVALPVAVPAIALGLDAAAIDSIPIFLHGSILCNSNTGIDQKEECSICLGMFEDGETVKVLPECLHAYHSDCVDKWLKNKSSCPLCRSSLDSTATEFATA</sequence>
<keyword evidence="3" id="KW-0479">Metal-binding</keyword>
<keyword evidence="12" id="KW-1185">Reference proteome</keyword>
<evidence type="ECO:0000256" key="2">
    <source>
        <dbReference type="ARBA" id="ARBA00012483"/>
    </source>
</evidence>
<organism evidence="11 12">
    <name type="scientific">Heracleum sosnowskyi</name>
    <dbReference type="NCBI Taxonomy" id="360622"/>
    <lineage>
        <taxon>Eukaryota</taxon>
        <taxon>Viridiplantae</taxon>
        <taxon>Streptophyta</taxon>
        <taxon>Embryophyta</taxon>
        <taxon>Tracheophyta</taxon>
        <taxon>Spermatophyta</taxon>
        <taxon>Magnoliopsida</taxon>
        <taxon>eudicotyledons</taxon>
        <taxon>Gunneridae</taxon>
        <taxon>Pentapetalae</taxon>
        <taxon>asterids</taxon>
        <taxon>campanulids</taxon>
        <taxon>Apiales</taxon>
        <taxon>Apiaceae</taxon>
        <taxon>Apioideae</taxon>
        <taxon>apioid superclade</taxon>
        <taxon>Tordylieae</taxon>
        <taxon>Tordyliinae</taxon>
        <taxon>Heracleum</taxon>
    </lineage>
</organism>
<dbReference type="SMART" id="SM00184">
    <property type="entry name" value="RING"/>
    <property type="match status" value="1"/>
</dbReference>
<feature type="transmembrane region" description="Helical" evidence="9">
    <location>
        <begin position="30"/>
        <end position="51"/>
    </location>
</feature>
<gene>
    <name evidence="11" type="ORF">POM88_050384</name>
</gene>
<proteinExistence type="inferred from homology"/>
<comment type="catalytic activity">
    <reaction evidence="1">
        <text>S-ubiquitinyl-[E2 ubiquitin-conjugating enzyme]-L-cysteine + [acceptor protein]-L-lysine = [E2 ubiquitin-conjugating enzyme]-L-cysteine + N(6)-ubiquitinyl-[acceptor protein]-L-lysine.</text>
        <dbReference type="EC" id="2.3.2.27"/>
    </reaction>
</comment>
<dbReference type="EC" id="2.3.2.27" evidence="2"/>
<dbReference type="Pfam" id="PF13639">
    <property type="entry name" value="zf-RING_2"/>
    <property type="match status" value="1"/>
</dbReference>
<keyword evidence="6" id="KW-0862">Zinc</keyword>
<evidence type="ECO:0000256" key="4">
    <source>
        <dbReference type="ARBA" id="ARBA00022771"/>
    </source>
</evidence>
<dbReference type="Proteomes" id="UP001237642">
    <property type="component" value="Unassembled WGS sequence"/>
</dbReference>
<dbReference type="EMBL" id="JAUIZM010000011">
    <property type="protein sequence ID" value="KAK1357128.1"/>
    <property type="molecule type" value="Genomic_DNA"/>
</dbReference>
<evidence type="ECO:0000313" key="11">
    <source>
        <dbReference type="EMBL" id="KAK1357128.1"/>
    </source>
</evidence>
<dbReference type="AlphaFoldDB" id="A0AAD8GYP3"/>
<dbReference type="GO" id="GO:0008270">
    <property type="term" value="F:zinc ion binding"/>
    <property type="evidence" value="ECO:0007669"/>
    <property type="project" value="UniProtKB-KW"/>
</dbReference>
<evidence type="ECO:0000259" key="10">
    <source>
        <dbReference type="PROSITE" id="PS50089"/>
    </source>
</evidence>
<evidence type="ECO:0000313" key="12">
    <source>
        <dbReference type="Proteomes" id="UP001237642"/>
    </source>
</evidence>
<keyword evidence="9" id="KW-0812">Transmembrane</keyword>
<reference evidence="11" key="2">
    <citation type="submission" date="2023-05" db="EMBL/GenBank/DDBJ databases">
        <authorList>
            <person name="Schelkunov M.I."/>
        </authorList>
    </citation>
    <scope>NUCLEOTIDE SEQUENCE</scope>
    <source>
        <strain evidence="11">Hsosn_3</strain>
        <tissue evidence="11">Leaf</tissue>
    </source>
</reference>
<keyword evidence="5" id="KW-0833">Ubl conjugation pathway</keyword>